<dbReference type="PANTHER" id="PTHR34203:SF15">
    <property type="entry name" value="SLL1173 PROTEIN"/>
    <property type="match status" value="1"/>
</dbReference>
<dbReference type="RefSeq" id="WP_140961941.1">
    <property type="nucleotide sequence ID" value="NZ_VEVQ02000004.1"/>
</dbReference>
<feature type="domain" description="Methyltransferase FkbM" evidence="1">
    <location>
        <begin position="103"/>
        <end position="243"/>
    </location>
</feature>
<name>A0ABX0IPW8_9FLAO</name>
<dbReference type="Proteomes" id="UP000817854">
    <property type="component" value="Unassembled WGS sequence"/>
</dbReference>
<dbReference type="InterPro" id="IPR006342">
    <property type="entry name" value="FkbM_mtfrase"/>
</dbReference>
<sequence>MRRIKILFFWIFFNKNNISFSELIRFLIKPKVSSIARKYIYQIIKNGDYEISFNNLDKKLYWPSKFSISRLNQVIAESFDIEDWHYYQKTHTEINVDEVVLDIGTAEGLLPLSVVDKCKYIYMIEPSTLFCNCLSRTFSDYKNKTTIFNVAVGNEDGIINFDENSLDGMISNENTSFSNEIPINKVDTLLNNQIITYLKADIEGFELEMLKGAEQTIKRNQPKIAITTYHTQNNPKEIIDLIKSFVPEYNYYVKGIYEKTPKPVLIHFWI</sequence>
<dbReference type="GO" id="GO:0008168">
    <property type="term" value="F:methyltransferase activity"/>
    <property type="evidence" value="ECO:0007669"/>
    <property type="project" value="UniProtKB-KW"/>
</dbReference>
<dbReference type="GO" id="GO:0032259">
    <property type="term" value="P:methylation"/>
    <property type="evidence" value="ECO:0007669"/>
    <property type="project" value="UniProtKB-KW"/>
</dbReference>
<dbReference type="EMBL" id="VEVQ02000004">
    <property type="protein sequence ID" value="NHN25611.1"/>
    <property type="molecule type" value="Genomic_DNA"/>
</dbReference>
<dbReference type="Pfam" id="PF05050">
    <property type="entry name" value="Methyltransf_21"/>
    <property type="match status" value="1"/>
</dbReference>
<organism evidence="2 3">
    <name type="scientific">Flavobacterium jejuense</name>
    <dbReference type="NCBI Taxonomy" id="1544455"/>
    <lineage>
        <taxon>Bacteria</taxon>
        <taxon>Pseudomonadati</taxon>
        <taxon>Bacteroidota</taxon>
        <taxon>Flavobacteriia</taxon>
        <taxon>Flavobacteriales</taxon>
        <taxon>Flavobacteriaceae</taxon>
        <taxon>Flavobacterium</taxon>
    </lineage>
</organism>
<dbReference type="PANTHER" id="PTHR34203">
    <property type="entry name" value="METHYLTRANSFERASE, FKBM FAMILY PROTEIN"/>
    <property type="match status" value="1"/>
</dbReference>
<keyword evidence="2" id="KW-0489">Methyltransferase</keyword>
<reference evidence="2" key="2">
    <citation type="submission" date="2020-02" db="EMBL/GenBank/DDBJ databases">
        <title>Flavobacterium profundi sp. nov., isolated from a deep-sea seamount.</title>
        <authorList>
            <person name="Zhang D.-C."/>
        </authorList>
    </citation>
    <scope>NUCLEOTIDE SEQUENCE</scope>
    <source>
        <strain evidence="2">EC11</strain>
    </source>
</reference>
<dbReference type="InterPro" id="IPR029063">
    <property type="entry name" value="SAM-dependent_MTases_sf"/>
</dbReference>
<evidence type="ECO:0000313" key="2">
    <source>
        <dbReference type="EMBL" id="NHN25611.1"/>
    </source>
</evidence>
<dbReference type="Gene3D" id="3.40.50.150">
    <property type="entry name" value="Vaccinia Virus protein VP39"/>
    <property type="match status" value="1"/>
</dbReference>
<evidence type="ECO:0000313" key="3">
    <source>
        <dbReference type="Proteomes" id="UP000817854"/>
    </source>
</evidence>
<comment type="caution">
    <text evidence="2">The sequence shown here is derived from an EMBL/GenBank/DDBJ whole genome shotgun (WGS) entry which is preliminary data.</text>
</comment>
<keyword evidence="2" id="KW-0808">Transferase</keyword>
<dbReference type="NCBIfam" id="TIGR01444">
    <property type="entry name" value="fkbM_fam"/>
    <property type="match status" value="1"/>
</dbReference>
<dbReference type="InterPro" id="IPR052514">
    <property type="entry name" value="SAM-dependent_MTase"/>
</dbReference>
<gene>
    <name evidence="2" type="ORF">FIA58_007970</name>
</gene>
<proteinExistence type="predicted"/>
<evidence type="ECO:0000259" key="1">
    <source>
        <dbReference type="Pfam" id="PF05050"/>
    </source>
</evidence>
<protein>
    <submittedName>
        <fullName evidence="2">FkbM family methyltransferase</fullName>
    </submittedName>
</protein>
<reference evidence="2" key="1">
    <citation type="submission" date="2019-05" db="EMBL/GenBank/DDBJ databases">
        <authorList>
            <person name="Lianzixin W."/>
        </authorList>
    </citation>
    <scope>NUCLEOTIDE SEQUENCE</scope>
    <source>
        <strain evidence="2">EC11</strain>
    </source>
</reference>
<keyword evidence="3" id="KW-1185">Reference proteome</keyword>
<accession>A0ABX0IPW8</accession>
<dbReference type="SUPFAM" id="SSF53335">
    <property type="entry name" value="S-adenosyl-L-methionine-dependent methyltransferases"/>
    <property type="match status" value="1"/>
</dbReference>